<evidence type="ECO:0000256" key="1">
    <source>
        <dbReference type="ARBA" id="ARBA00004196"/>
    </source>
</evidence>
<dbReference type="Gene3D" id="3.40.50.2300">
    <property type="match status" value="2"/>
</dbReference>
<dbReference type="Proteomes" id="UP000198793">
    <property type="component" value="Unassembled WGS sequence"/>
</dbReference>
<dbReference type="PANTHER" id="PTHR46847">
    <property type="entry name" value="D-ALLOSE-BINDING PERIPLASMIC PROTEIN-RELATED"/>
    <property type="match status" value="1"/>
</dbReference>
<proteinExistence type="inferred from homology"/>
<dbReference type="GO" id="GO:0030313">
    <property type="term" value="C:cell envelope"/>
    <property type="evidence" value="ECO:0007669"/>
    <property type="project" value="UniProtKB-SubCell"/>
</dbReference>
<dbReference type="CDD" id="cd20007">
    <property type="entry name" value="PBP1_ABC_sugar_binding-like"/>
    <property type="match status" value="1"/>
</dbReference>
<evidence type="ECO:0000313" key="7">
    <source>
        <dbReference type="Proteomes" id="UP000198793"/>
    </source>
</evidence>
<evidence type="ECO:0000256" key="3">
    <source>
        <dbReference type="ARBA" id="ARBA00022729"/>
    </source>
</evidence>
<feature type="domain" description="Periplasmic binding protein" evidence="5">
    <location>
        <begin position="38"/>
        <end position="304"/>
    </location>
</feature>
<feature type="chain" id="PRO_5011661519" evidence="4">
    <location>
        <begin position="31"/>
        <end position="334"/>
    </location>
</feature>
<dbReference type="Pfam" id="PF13407">
    <property type="entry name" value="Peripla_BP_4"/>
    <property type="match status" value="1"/>
</dbReference>
<reference evidence="6 7" key="1">
    <citation type="submission" date="2016-10" db="EMBL/GenBank/DDBJ databases">
        <authorList>
            <person name="de Groot N.N."/>
        </authorList>
    </citation>
    <scope>NUCLEOTIDE SEQUENCE [LARGE SCALE GENOMIC DNA]</scope>
    <source>
        <strain evidence="7">L7-484,KACC 16230,DSM 25025</strain>
    </source>
</reference>
<protein>
    <submittedName>
        <fullName evidence="6">Monosaccharide ABC transporter substrate-binding protein, CUT2 family</fullName>
    </submittedName>
</protein>
<dbReference type="GO" id="GO:0030246">
    <property type="term" value="F:carbohydrate binding"/>
    <property type="evidence" value="ECO:0007669"/>
    <property type="project" value="UniProtKB-ARBA"/>
</dbReference>
<evidence type="ECO:0000256" key="2">
    <source>
        <dbReference type="ARBA" id="ARBA00007639"/>
    </source>
</evidence>
<dbReference type="InterPro" id="IPR028082">
    <property type="entry name" value="Peripla_BP_I"/>
</dbReference>
<keyword evidence="7" id="KW-1185">Reference proteome</keyword>
<feature type="signal peptide" evidence="4">
    <location>
        <begin position="1"/>
        <end position="30"/>
    </location>
</feature>
<sequence length="334" mass="34799">MLRRSILKTVAMLALGSAIGLTAVVAPGHAQDKKRYTVALIPGLTTDAFYITMRKGAQAAADALGVDLVFQGAPEFNPVVQVPVLDATIARKPDAILIAPTDKTQLVEPLRKAQDAGIAVITVDTFIGSGQYQTGAGDADFPLAYIASDNVLGGRMAARALAKAIGEGGGKVYVSNVKPGISTTDQREQGFKDEMRENFPAITVLDTQFNENDANRAASQLQAVYARNSDLKGVFGANLFSAIGAGNGVQQAGQTGNVKVIAFDAPGSIVDNIQSGLVDAAIAQHPAEIGYYGVVSAYAHLTGQSIPVAIGTGFTVIDKSNVTNPDVAKYVYSD</sequence>
<dbReference type="PANTHER" id="PTHR46847:SF1">
    <property type="entry name" value="D-ALLOSE-BINDING PERIPLASMIC PROTEIN-RELATED"/>
    <property type="match status" value="1"/>
</dbReference>
<comment type="subcellular location">
    <subcellularLocation>
        <location evidence="1">Cell envelope</location>
    </subcellularLocation>
</comment>
<dbReference type="InterPro" id="IPR025997">
    <property type="entry name" value="SBP_2_dom"/>
</dbReference>
<keyword evidence="3 4" id="KW-0732">Signal</keyword>
<dbReference type="RefSeq" id="WP_090673165.1">
    <property type="nucleotide sequence ID" value="NZ_FNIT01000004.1"/>
</dbReference>
<dbReference type="AlphaFoldDB" id="A0A1H0HTS0"/>
<dbReference type="SUPFAM" id="SSF53822">
    <property type="entry name" value="Periplasmic binding protein-like I"/>
    <property type="match status" value="1"/>
</dbReference>
<gene>
    <name evidence="6" type="ORF">SAMN05192530_104278</name>
</gene>
<dbReference type="STRING" id="1166073.SAMN05192530_104278"/>
<evidence type="ECO:0000259" key="5">
    <source>
        <dbReference type="Pfam" id="PF13407"/>
    </source>
</evidence>
<organism evidence="6 7">
    <name type="scientific">Aureimonas jatrophae</name>
    <dbReference type="NCBI Taxonomy" id="1166073"/>
    <lineage>
        <taxon>Bacteria</taxon>
        <taxon>Pseudomonadati</taxon>
        <taxon>Pseudomonadota</taxon>
        <taxon>Alphaproteobacteria</taxon>
        <taxon>Hyphomicrobiales</taxon>
        <taxon>Aurantimonadaceae</taxon>
        <taxon>Aureimonas</taxon>
    </lineage>
</organism>
<comment type="similarity">
    <text evidence="2">Belongs to the bacterial solute-binding protein 2 family.</text>
</comment>
<accession>A0A1H0HTS0</accession>
<evidence type="ECO:0000256" key="4">
    <source>
        <dbReference type="SAM" id="SignalP"/>
    </source>
</evidence>
<evidence type="ECO:0000313" key="6">
    <source>
        <dbReference type="EMBL" id="SDO22537.1"/>
    </source>
</evidence>
<name>A0A1H0HTS0_9HYPH</name>
<dbReference type="OrthoDB" id="9804917at2"/>
<dbReference type="EMBL" id="FNIT01000004">
    <property type="protein sequence ID" value="SDO22537.1"/>
    <property type="molecule type" value="Genomic_DNA"/>
</dbReference>